<dbReference type="AlphaFoldDB" id="A0A1X0DH32"/>
<gene>
    <name evidence="2" type="ORF">BST25_16110</name>
</gene>
<feature type="transmembrane region" description="Helical" evidence="1">
    <location>
        <begin position="178"/>
        <end position="197"/>
    </location>
</feature>
<feature type="transmembrane region" description="Helical" evidence="1">
    <location>
        <begin position="63"/>
        <end position="81"/>
    </location>
</feature>
<accession>A0A1X0DH32</accession>
<protein>
    <recommendedName>
        <fullName evidence="4">DUF2029 domain-containing protein</fullName>
    </recommendedName>
</protein>
<dbReference type="Proteomes" id="UP000192566">
    <property type="component" value="Unassembled WGS sequence"/>
</dbReference>
<organism evidence="2 3">
    <name type="scientific">Mycobacterium heidelbergense</name>
    <dbReference type="NCBI Taxonomy" id="53376"/>
    <lineage>
        <taxon>Bacteria</taxon>
        <taxon>Bacillati</taxon>
        <taxon>Actinomycetota</taxon>
        <taxon>Actinomycetes</taxon>
        <taxon>Mycobacteriales</taxon>
        <taxon>Mycobacteriaceae</taxon>
        <taxon>Mycobacterium</taxon>
        <taxon>Mycobacterium simiae complex</taxon>
    </lineage>
</organism>
<evidence type="ECO:0000313" key="3">
    <source>
        <dbReference type="Proteomes" id="UP000192566"/>
    </source>
</evidence>
<feature type="transmembrane region" description="Helical" evidence="1">
    <location>
        <begin position="111"/>
        <end position="131"/>
    </location>
</feature>
<feature type="transmembrane region" description="Helical" evidence="1">
    <location>
        <begin position="264"/>
        <end position="282"/>
    </location>
</feature>
<feature type="transmembrane region" description="Helical" evidence="1">
    <location>
        <begin position="146"/>
        <end position="166"/>
    </location>
</feature>
<keyword evidence="1" id="KW-0812">Transmembrane</keyword>
<evidence type="ECO:0008006" key="4">
    <source>
        <dbReference type="Google" id="ProtNLM"/>
    </source>
</evidence>
<dbReference type="EMBL" id="MVHR01000024">
    <property type="protein sequence ID" value="ORA71691.1"/>
    <property type="molecule type" value="Genomic_DNA"/>
</dbReference>
<evidence type="ECO:0000313" key="2">
    <source>
        <dbReference type="EMBL" id="ORA71691.1"/>
    </source>
</evidence>
<proteinExistence type="predicted"/>
<sequence length="373" mass="40443">MLLRSVQRLWNAALFAEDGKIFLAEAHNNGLGAFVKPYAGYLHLIPRMLAALLEPFPATAAPVLYAVAALVVHVAMLVPALSVRLDWIIPGRTLRAVLFTLLCLMPPLPEALANVANLIFVGGISLLLLMLSDDPRSGRGRVGELLAVGALGLSGPLIVLFAPWFVWRWRRTRSRHSLVVLATVVSAALVQGAIFLLSDRPAPGAAPGYLPRVWVERIGVSWLFGHVDLLNSPIWIVLSVAAMIWCVGVVVVTVVALRRTAVALWLLHFALLAAPVLAYGYMPPPSYGQRHFVVPTAIVIVMLVAVIGARRWAVAAIVLLAVGAGGMLYDFIAAPYPYRPGLAGLQQCVARGERVCRQTIYDNSGGWWVELRQ</sequence>
<feature type="transmembrane region" description="Helical" evidence="1">
    <location>
        <begin position="312"/>
        <end position="332"/>
    </location>
</feature>
<feature type="transmembrane region" description="Helical" evidence="1">
    <location>
        <begin position="288"/>
        <end position="307"/>
    </location>
</feature>
<name>A0A1X0DH32_MYCHE</name>
<feature type="transmembrane region" description="Helical" evidence="1">
    <location>
        <begin position="234"/>
        <end position="257"/>
    </location>
</feature>
<keyword evidence="1" id="KW-1133">Transmembrane helix</keyword>
<comment type="caution">
    <text evidence="2">The sequence shown here is derived from an EMBL/GenBank/DDBJ whole genome shotgun (WGS) entry which is preliminary data.</text>
</comment>
<keyword evidence="3" id="KW-1185">Reference proteome</keyword>
<keyword evidence="1" id="KW-0472">Membrane</keyword>
<reference evidence="2 3" key="1">
    <citation type="submission" date="2017-02" db="EMBL/GenBank/DDBJ databases">
        <title>The new phylogeny of genus Mycobacterium.</title>
        <authorList>
            <person name="Tortoli E."/>
            <person name="Trovato A."/>
            <person name="Cirillo D.M."/>
        </authorList>
    </citation>
    <scope>NUCLEOTIDE SEQUENCE [LARGE SCALE GENOMIC DNA]</scope>
    <source>
        <strain evidence="2 3">DSM 44471</strain>
    </source>
</reference>
<evidence type="ECO:0000256" key="1">
    <source>
        <dbReference type="SAM" id="Phobius"/>
    </source>
</evidence>